<protein>
    <submittedName>
        <fullName evidence="2">Uncharacterized protein</fullName>
    </submittedName>
</protein>
<dbReference type="VEuPathDB" id="MicrosporidiaDB:CWI38_0846p0030"/>
<dbReference type="EMBL" id="PITK01000846">
    <property type="protein sequence ID" value="TBU12219.1"/>
    <property type="molecule type" value="Genomic_DNA"/>
</dbReference>
<dbReference type="Proteomes" id="UP000292282">
    <property type="component" value="Unassembled WGS sequence"/>
</dbReference>
<name>A0A4Q9LUA3_9MICR</name>
<evidence type="ECO:0000313" key="3">
    <source>
        <dbReference type="Proteomes" id="UP000292282"/>
    </source>
</evidence>
<evidence type="ECO:0000256" key="1">
    <source>
        <dbReference type="SAM" id="MobiDB-lite"/>
    </source>
</evidence>
<organism evidence="2 3">
    <name type="scientific">Hamiltosporidium tvaerminnensis</name>
    <dbReference type="NCBI Taxonomy" id="1176355"/>
    <lineage>
        <taxon>Eukaryota</taxon>
        <taxon>Fungi</taxon>
        <taxon>Fungi incertae sedis</taxon>
        <taxon>Microsporidia</taxon>
        <taxon>Dubosqiidae</taxon>
        <taxon>Hamiltosporidium</taxon>
    </lineage>
</organism>
<reference evidence="2 3" key="1">
    <citation type="submission" date="2017-12" db="EMBL/GenBank/DDBJ databases">
        <authorList>
            <person name="Pombert J.-F."/>
            <person name="Haag K.L."/>
            <person name="Ebert D."/>
        </authorList>
    </citation>
    <scope>NUCLEOTIDE SEQUENCE [LARGE SCALE GENOMIC DNA]</scope>
    <source>
        <strain evidence="2">IL-G-3</strain>
    </source>
</reference>
<feature type="region of interest" description="Disordered" evidence="1">
    <location>
        <begin position="62"/>
        <end position="86"/>
    </location>
</feature>
<keyword evidence="3" id="KW-1185">Reference proteome</keyword>
<proteinExistence type="predicted"/>
<evidence type="ECO:0000313" key="2">
    <source>
        <dbReference type="EMBL" id="TBU12219.1"/>
    </source>
</evidence>
<accession>A0A4Q9LUA3</accession>
<sequence length="203" mass="23503">MSWDRIVTEYHKMYVKRLEIPMNVEAYIQSIVHKKTVDTISFSQEEHWTFRLNAEESWGKAPIMHEEPTPPLKEAKRNEDGAKSDLEEETKVVKESLVQEILENECAEIRGGIQNNRHEIFILDKNDRLANKLGLIYKCSIKIIPYCANTYGIKGMRSVDRLKKTVKKISKSVLMSSIKSGQKQEETIHSLKQAINEEDNVKN</sequence>
<gene>
    <name evidence="2" type="ORF">CWI38_0846p0030</name>
</gene>
<dbReference type="AlphaFoldDB" id="A0A4Q9LUA3"/>
<comment type="caution">
    <text evidence="2">The sequence shown here is derived from an EMBL/GenBank/DDBJ whole genome shotgun (WGS) entry which is preliminary data.</text>
</comment>